<gene>
    <name evidence="1" type="ORF">B30_01740</name>
</gene>
<dbReference type="EMBL" id="AMRK01000001">
    <property type="protein sequence ID" value="EKE74408.1"/>
    <property type="molecule type" value="Genomic_DNA"/>
</dbReference>
<dbReference type="RefSeq" id="WP_009570256.1">
    <property type="nucleotide sequence ID" value="NZ_AMRK01000001.1"/>
</dbReference>
<dbReference type="Proteomes" id="UP000006762">
    <property type="component" value="Unassembled WGS sequence"/>
</dbReference>
<sequence>MTRFDDGATPKADEQLVLAPESTPWHLYPMQGAEYQDYRNAADDLLGPYPERTVETFHDLGLSDDEIAQYFGTSLRRIKRLSEGSKRSDRSPSLRDVAKLVRAKLFDGTI</sequence>
<evidence type="ECO:0000313" key="2">
    <source>
        <dbReference type="Proteomes" id="UP000006762"/>
    </source>
</evidence>
<comment type="caution">
    <text evidence="1">The sequence shown here is derived from an EMBL/GenBank/DDBJ whole genome shotgun (WGS) entry which is preliminary data.</text>
</comment>
<protein>
    <submittedName>
        <fullName evidence="1">Uncharacterized protein</fullName>
    </submittedName>
</protein>
<proteinExistence type="predicted"/>
<dbReference type="OrthoDB" id="7877213at2"/>
<reference evidence="1 2" key="1">
    <citation type="submission" date="2012-09" db="EMBL/GenBank/DDBJ databases">
        <title>Celeribacter baekdonensis B30 Genome Sequencing.</title>
        <authorList>
            <person name="Wang W."/>
        </authorList>
    </citation>
    <scope>NUCLEOTIDE SEQUENCE [LARGE SCALE GENOMIC DNA]</scope>
    <source>
        <strain evidence="1 2">B30</strain>
    </source>
</reference>
<keyword evidence="2" id="KW-1185">Reference proteome</keyword>
<accession>K2JGW1</accession>
<evidence type="ECO:0000313" key="1">
    <source>
        <dbReference type="EMBL" id="EKE74408.1"/>
    </source>
</evidence>
<dbReference type="STRING" id="1208323.B30_01740"/>
<dbReference type="PATRIC" id="fig|1208323.3.peg.357"/>
<organism evidence="1 2">
    <name type="scientific">Celeribacter baekdonensis B30</name>
    <dbReference type="NCBI Taxonomy" id="1208323"/>
    <lineage>
        <taxon>Bacteria</taxon>
        <taxon>Pseudomonadati</taxon>
        <taxon>Pseudomonadota</taxon>
        <taxon>Alphaproteobacteria</taxon>
        <taxon>Rhodobacterales</taxon>
        <taxon>Roseobacteraceae</taxon>
        <taxon>Celeribacter</taxon>
    </lineage>
</organism>
<name>K2JGW1_9RHOB</name>
<dbReference type="AlphaFoldDB" id="K2JGW1"/>